<accession>A0A699QUS2</accession>
<dbReference type="AlphaFoldDB" id="A0A699QUS2"/>
<name>A0A699QUS2_TANCI</name>
<proteinExistence type="predicted"/>
<protein>
    <submittedName>
        <fullName evidence="1">Reverse transcriptase domain-containing protein</fullName>
    </submittedName>
</protein>
<dbReference type="PANTHER" id="PTHR33067:SF9">
    <property type="entry name" value="RNA-DIRECTED DNA POLYMERASE"/>
    <property type="match status" value="1"/>
</dbReference>
<keyword evidence="1" id="KW-0695">RNA-directed DNA polymerase</keyword>
<comment type="caution">
    <text evidence="1">The sequence shown here is derived from an EMBL/GenBank/DDBJ whole genome shotgun (WGS) entry which is preliminary data.</text>
</comment>
<gene>
    <name evidence="1" type="ORF">Tci_843687</name>
</gene>
<dbReference type="InterPro" id="IPR021109">
    <property type="entry name" value="Peptidase_aspartic_dom_sf"/>
</dbReference>
<reference evidence="1" key="1">
    <citation type="journal article" date="2019" name="Sci. Rep.">
        <title>Draft genome of Tanacetum cinerariifolium, the natural source of mosquito coil.</title>
        <authorList>
            <person name="Yamashiro T."/>
            <person name="Shiraishi A."/>
            <person name="Satake H."/>
            <person name="Nakayama K."/>
        </authorList>
    </citation>
    <scope>NUCLEOTIDE SEQUENCE</scope>
</reference>
<keyword evidence="1" id="KW-0548">Nucleotidyltransferase</keyword>
<feature type="non-terminal residue" evidence="1">
    <location>
        <position position="1"/>
    </location>
</feature>
<organism evidence="1">
    <name type="scientific">Tanacetum cinerariifolium</name>
    <name type="common">Dalmatian daisy</name>
    <name type="synonym">Chrysanthemum cinerariifolium</name>
    <dbReference type="NCBI Taxonomy" id="118510"/>
    <lineage>
        <taxon>Eukaryota</taxon>
        <taxon>Viridiplantae</taxon>
        <taxon>Streptophyta</taxon>
        <taxon>Embryophyta</taxon>
        <taxon>Tracheophyta</taxon>
        <taxon>Spermatophyta</taxon>
        <taxon>Magnoliopsida</taxon>
        <taxon>eudicotyledons</taxon>
        <taxon>Gunneridae</taxon>
        <taxon>Pentapetalae</taxon>
        <taxon>asterids</taxon>
        <taxon>campanulids</taxon>
        <taxon>Asterales</taxon>
        <taxon>Asteraceae</taxon>
        <taxon>Asteroideae</taxon>
        <taxon>Anthemideae</taxon>
        <taxon>Anthemidinae</taxon>
        <taxon>Tanacetum</taxon>
    </lineage>
</organism>
<dbReference type="Gene3D" id="2.40.70.10">
    <property type="entry name" value="Acid Proteases"/>
    <property type="match status" value="1"/>
</dbReference>
<dbReference type="GO" id="GO:0003964">
    <property type="term" value="F:RNA-directed DNA polymerase activity"/>
    <property type="evidence" value="ECO:0007669"/>
    <property type="project" value="UniProtKB-KW"/>
</dbReference>
<dbReference type="EMBL" id="BKCJ011034566">
    <property type="protein sequence ID" value="GFC71717.1"/>
    <property type="molecule type" value="Genomic_DNA"/>
</dbReference>
<dbReference type="PANTHER" id="PTHR33067">
    <property type="entry name" value="RNA-DIRECTED DNA POLYMERASE-RELATED"/>
    <property type="match status" value="1"/>
</dbReference>
<sequence length="173" mass="19148">LSVWKKLSLPELSPTCMTFKLADRSISCSVGVAEDVSVKVGKFHFPVDFVVVDFDVDPRVPLILRRSFLKTELALIDVYEGELTLREYSQEILGFSVCGIPTPSTEPIVSTSSPTITSFEDSDFLLEENDAFLAIEDEPISPKINDSYCDSEGDILILEEFLNDDPSSPPLPP</sequence>
<evidence type="ECO:0000313" key="1">
    <source>
        <dbReference type="EMBL" id="GFC71717.1"/>
    </source>
</evidence>
<keyword evidence="1" id="KW-0808">Transferase</keyword>